<evidence type="ECO:0000256" key="1">
    <source>
        <dbReference type="SAM" id="MobiDB-lite"/>
    </source>
</evidence>
<keyword evidence="3" id="KW-1185">Reference proteome</keyword>
<name>A0A5C4R5H4_9RHOB</name>
<evidence type="ECO:0000313" key="3">
    <source>
        <dbReference type="Proteomes" id="UP000304880"/>
    </source>
</evidence>
<protein>
    <submittedName>
        <fullName evidence="2">Uncharacterized protein</fullName>
    </submittedName>
</protein>
<feature type="region of interest" description="Disordered" evidence="1">
    <location>
        <begin position="1"/>
        <end position="20"/>
    </location>
</feature>
<reference evidence="2 3" key="1">
    <citation type="submission" date="2019-06" db="EMBL/GenBank/DDBJ databases">
        <authorList>
            <person name="Li J."/>
        </authorList>
    </citation>
    <scope>NUCLEOTIDE SEQUENCE [LARGE SCALE GENOMIC DNA]</scope>
    <source>
        <strain evidence="2 3">CGMCC 1.8012</strain>
    </source>
</reference>
<gene>
    <name evidence="2" type="ORF">FHD67_12685</name>
</gene>
<proteinExistence type="predicted"/>
<comment type="caution">
    <text evidence="2">The sequence shown here is derived from an EMBL/GenBank/DDBJ whole genome shotgun (WGS) entry which is preliminary data.</text>
</comment>
<accession>A0A5C4R5H4</accession>
<sequence>MRRCANLGRTAQRQRRRTRDPMAAFDALPAPLRAWLSRAALPWSPASCLRIWQRQRARGATIDQILATLDRAEARALAREVPAERAA</sequence>
<dbReference type="RefSeq" id="WP_139598908.1">
    <property type="nucleotide sequence ID" value="NZ_VDDC01000021.1"/>
</dbReference>
<dbReference type="EMBL" id="VDDC01000021">
    <property type="protein sequence ID" value="TNH38951.1"/>
    <property type="molecule type" value="Genomic_DNA"/>
</dbReference>
<dbReference type="AlphaFoldDB" id="A0A5C4R5H4"/>
<organism evidence="2 3">
    <name type="scientific">Paracoccus haeundaensis</name>
    <dbReference type="NCBI Taxonomy" id="225362"/>
    <lineage>
        <taxon>Bacteria</taxon>
        <taxon>Pseudomonadati</taxon>
        <taxon>Pseudomonadota</taxon>
        <taxon>Alphaproteobacteria</taxon>
        <taxon>Rhodobacterales</taxon>
        <taxon>Paracoccaceae</taxon>
        <taxon>Paracoccus</taxon>
    </lineage>
</organism>
<evidence type="ECO:0000313" key="2">
    <source>
        <dbReference type="EMBL" id="TNH38951.1"/>
    </source>
</evidence>
<dbReference type="InterPro" id="IPR045386">
    <property type="entry name" value="DUF6525"/>
</dbReference>
<dbReference type="Proteomes" id="UP000304880">
    <property type="component" value="Unassembled WGS sequence"/>
</dbReference>
<dbReference type="Pfam" id="PF20135">
    <property type="entry name" value="DUF6525"/>
    <property type="match status" value="1"/>
</dbReference>